<feature type="chain" id="PRO_5030678369" evidence="1">
    <location>
        <begin position="27"/>
        <end position="341"/>
    </location>
</feature>
<reference evidence="3 4" key="1">
    <citation type="submission" date="2017-05" db="EMBL/GenBank/DDBJ databases">
        <title>High clonality and local adaptation shapes Vibrionaceae linages within an endangered oasis.</title>
        <authorList>
            <person name="Vazquez-Rosas-Landa M."/>
        </authorList>
    </citation>
    <scope>NUCLEOTIDE SEQUENCE [LARGE SCALE GENOMIC DNA]</scope>
    <source>
        <strain evidence="3 4">P46_P4S1P180</strain>
    </source>
</reference>
<dbReference type="EMBL" id="WXWW01000256">
    <property type="protein sequence ID" value="NAW67063.1"/>
    <property type="molecule type" value="Genomic_DNA"/>
</dbReference>
<protein>
    <submittedName>
        <fullName evidence="3">ABC transporter substrate-binding protein</fullName>
    </submittedName>
</protein>
<dbReference type="Gene3D" id="3.40.190.10">
    <property type="entry name" value="Periplasmic binding protein-like II"/>
    <property type="match status" value="2"/>
</dbReference>
<dbReference type="Proteomes" id="UP000465712">
    <property type="component" value="Unassembled WGS sequence"/>
</dbReference>
<dbReference type="PANTHER" id="PTHR31528">
    <property type="entry name" value="4-AMINO-5-HYDROXYMETHYL-2-METHYLPYRIMIDINE PHOSPHATE SYNTHASE THI11-RELATED"/>
    <property type="match status" value="1"/>
</dbReference>
<name>A0A7X4WE71_9GAMM</name>
<evidence type="ECO:0000259" key="2">
    <source>
        <dbReference type="Pfam" id="PF09084"/>
    </source>
</evidence>
<dbReference type="PANTHER" id="PTHR31528:SF15">
    <property type="entry name" value="RIBOFLAVIN-BINDING PROTEIN RIBY"/>
    <property type="match status" value="1"/>
</dbReference>
<evidence type="ECO:0000313" key="4">
    <source>
        <dbReference type="Proteomes" id="UP000465712"/>
    </source>
</evidence>
<dbReference type="Pfam" id="PF09084">
    <property type="entry name" value="NMT1"/>
    <property type="match status" value="1"/>
</dbReference>
<comment type="caution">
    <text evidence="3">The sequence shown here is derived from an EMBL/GenBank/DDBJ whole genome shotgun (WGS) entry which is preliminary data.</text>
</comment>
<feature type="signal peptide" evidence="1">
    <location>
        <begin position="1"/>
        <end position="26"/>
    </location>
</feature>
<dbReference type="AlphaFoldDB" id="A0A7X4WE71"/>
<dbReference type="InterPro" id="IPR015168">
    <property type="entry name" value="SsuA/THI5"/>
</dbReference>
<accession>A0A7X4WE71</accession>
<gene>
    <name evidence="3" type="ORF">CAG72_17855</name>
</gene>
<dbReference type="RefSeq" id="WP_161446483.1">
    <property type="nucleotide sequence ID" value="NZ_WXWW01000256.1"/>
</dbReference>
<dbReference type="InterPro" id="IPR027939">
    <property type="entry name" value="NMT1/THI5"/>
</dbReference>
<proteinExistence type="predicted"/>
<evidence type="ECO:0000256" key="1">
    <source>
        <dbReference type="SAM" id="SignalP"/>
    </source>
</evidence>
<sequence length="341" mass="36643">MKTTSHTVSRLSLAAVMLLSAQASYAMGQAKDQAMDKVTFQLDWLPGGDKAPVYVGVEQGFFAEAGLDVAIRQGKGSTDAITKLATGAADVGLSDLVSLLVAKANDDVPVKAIYSVFSKAPYAFYVLSDSKVKSVRDVANTTIATSPFTSANVFLPLLLRKNGIAEDSVTVLKADPGALNPMLITGKAEVMISWITDTVKNQAQTAQVGKQLTVLPWHDAGLEFYSTAVIASDRFLKARPEVAKRFVAAYAKSVAYTWSHPEQSAEDVYASVPDVDPQQAADTIKSIKGLVYNEISARDGMGHFTPARLASTWQWTAQAQQLEQAGFDPESAISRDFLPEE</sequence>
<evidence type="ECO:0000313" key="3">
    <source>
        <dbReference type="EMBL" id="NAW67063.1"/>
    </source>
</evidence>
<dbReference type="SUPFAM" id="SSF53850">
    <property type="entry name" value="Periplasmic binding protein-like II"/>
    <property type="match status" value="1"/>
</dbReference>
<organism evidence="3 4">
    <name type="scientific">Photobacterium halotolerans</name>
    <dbReference type="NCBI Taxonomy" id="265726"/>
    <lineage>
        <taxon>Bacteria</taxon>
        <taxon>Pseudomonadati</taxon>
        <taxon>Pseudomonadota</taxon>
        <taxon>Gammaproteobacteria</taxon>
        <taxon>Vibrionales</taxon>
        <taxon>Vibrionaceae</taxon>
        <taxon>Photobacterium</taxon>
    </lineage>
</organism>
<keyword evidence="1" id="KW-0732">Signal</keyword>
<dbReference type="GO" id="GO:0009228">
    <property type="term" value="P:thiamine biosynthetic process"/>
    <property type="evidence" value="ECO:0007669"/>
    <property type="project" value="InterPro"/>
</dbReference>
<feature type="domain" description="SsuA/THI5-like" evidence="2">
    <location>
        <begin position="51"/>
        <end position="263"/>
    </location>
</feature>